<dbReference type="GO" id="GO:0015689">
    <property type="term" value="P:molybdate ion transport"/>
    <property type="evidence" value="ECO:0007669"/>
    <property type="project" value="InterPro"/>
</dbReference>
<evidence type="ECO:0000259" key="3">
    <source>
        <dbReference type="PROSITE" id="PS51866"/>
    </source>
</evidence>
<dbReference type="InterPro" id="IPR008995">
    <property type="entry name" value="Mo/tungstate-bd_C_term_dom"/>
</dbReference>
<dbReference type="Proteomes" id="UP000594513">
    <property type="component" value="Chromosome"/>
</dbReference>
<dbReference type="EMBL" id="NDYO01000010">
    <property type="protein sequence ID" value="OUT10956.1"/>
    <property type="molecule type" value="Genomic_DNA"/>
</dbReference>
<dbReference type="GeneID" id="28661824"/>
<protein>
    <submittedName>
        <fullName evidence="5">ModE family transcriptional regulator</fullName>
    </submittedName>
    <submittedName>
        <fullName evidence="4">Molybdenum-pterin binding domain-containing protein</fullName>
    </submittedName>
    <submittedName>
        <fullName evidence="6">TOBE domain-containing protein</fullName>
    </submittedName>
</protein>
<dbReference type="SUPFAM" id="SSF50331">
    <property type="entry name" value="MOP-like"/>
    <property type="match status" value="2"/>
</dbReference>
<dbReference type="Pfam" id="PF03459">
    <property type="entry name" value="TOBE"/>
    <property type="match status" value="2"/>
</dbReference>
<reference evidence="5 8" key="3">
    <citation type="submission" date="2017-04" db="EMBL/GenBank/DDBJ databases">
        <title>Complete genome of Campylobacter concisus ATCC 33237T and draft genomes for an additional eight well characterized C. concisus strains.</title>
        <authorList>
            <person name="Cornelius A.J."/>
            <person name="Miller W.G."/>
            <person name="Lastovica A.J."/>
            <person name="On S.L."/>
            <person name="French N.P."/>
            <person name="Vandenberg O."/>
            <person name="Biggs P.J."/>
        </authorList>
    </citation>
    <scope>NUCLEOTIDE SEQUENCE [LARGE SCALE GENOMIC DNA]</scope>
    <source>
        <strain evidence="5 8">Lasto28.99</strain>
    </source>
</reference>
<feature type="domain" description="Mop" evidence="3">
    <location>
        <begin position="73"/>
        <end position="138"/>
    </location>
</feature>
<organism evidence="4 7">
    <name type="scientific">Campylobacter concisus</name>
    <dbReference type="NCBI Taxonomy" id="199"/>
    <lineage>
        <taxon>Bacteria</taxon>
        <taxon>Pseudomonadati</taxon>
        <taxon>Campylobacterota</taxon>
        <taxon>Epsilonproteobacteria</taxon>
        <taxon>Campylobacterales</taxon>
        <taxon>Campylobacteraceae</taxon>
        <taxon>Campylobacter</taxon>
    </lineage>
</organism>
<keyword evidence="1 2" id="KW-0500">Molybdenum</keyword>
<dbReference type="PANTHER" id="PTHR30432">
    <property type="entry name" value="TRANSCRIPTIONAL REGULATOR MODE"/>
    <property type="match status" value="1"/>
</dbReference>
<reference evidence="6" key="5">
    <citation type="submission" date="2020-02" db="EMBL/GenBank/DDBJ databases">
        <title>Analysis of Completed Campylobacter concisus Genomes Identified Genomospecies Features, Novel plasmids and Their Association with Severe Ulcerative Colitis.</title>
        <authorList>
            <person name="Zhang L."/>
        </authorList>
    </citation>
    <scope>NUCLEOTIDE SEQUENCE</scope>
    <source>
        <strain evidence="6">P27CDO-S2</strain>
    </source>
</reference>
<evidence type="ECO:0000256" key="2">
    <source>
        <dbReference type="PROSITE-ProRule" id="PRU01213"/>
    </source>
</evidence>
<evidence type="ECO:0000313" key="5">
    <source>
        <dbReference type="EMBL" id="OUT10956.1"/>
    </source>
</evidence>
<evidence type="ECO:0000313" key="7">
    <source>
        <dbReference type="Proteomes" id="UP000066049"/>
    </source>
</evidence>
<dbReference type="InterPro" id="IPR005116">
    <property type="entry name" value="Transp-assoc_OB_typ1"/>
</dbReference>
<reference evidence="4" key="2">
    <citation type="submission" date="2016-07" db="EMBL/GenBank/DDBJ databases">
        <title>Comparative genomics of the Campylobacter concisus group.</title>
        <authorList>
            <person name="Miller W.G."/>
            <person name="Yee E."/>
            <person name="Chapman M.H."/>
            <person name="Huynh S."/>
            <person name="Bono J.L."/>
            <person name="On S.L.W."/>
            <person name="StLeger J."/>
            <person name="Foster G."/>
            <person name="Parker C.T."/>
        </authorList>
    </citation>
    <scope>NUCLEOTIDE SEQUENCE</scope>
    <source>
        <strain evidence="4">ATCC 33237</strain>
    </source>
</reference>
<dbReference type="PANTHER" id="PTHR30432:SF1">
    <property type="entry name" value="DNA-BINDING TRANSCRIPTIONAL DUAL REGULATOR MODE"/>
    <property type="match status" value="1"/>
</dbReference>
<dbReference type="PROSITE" id="PS51866">
    <property type="entry name" value="MOP"/>
    <property type="match status" value="2"/>
</dbReference>
<feature type="domain" description="Mop" evidence="3">
    <location>
        <begin position="2"/>
        <end position="68"/>
    </location>
</feature>
<dbReference type="AlphaFoldDB" id="A0A0M3V1W6"/>
<evidence type="ECO:0000256" key="1">
    <source>
        <dbReference type="ARBA" id="ARBA00022505"/>
    </source>
</evidence>
<dbReference type="PATRIC" id="fig|199.248.peg.179"/>
<dbReference type="KEGG" id="ccoc:CCON33237_0156"/>
<reference evidence="6 9" key="4">
    <citation type="journal article" date="2018" name="Emerg. Microbes Infect.">
        <title>Genomic analysis of oral Campylobacter concisus strains identified a potential bacterial molecular marker associated with active Crohn's disease.</title>
        <authorList>
            <person name="Liu F."/>
            <person name="Ma R."/>
            <person name="Tay C.Y.A."/>
            <person name="Octavia S."/>
            <person name="Lan R."/>
            <person name="Chung H.K.L."/>
            <person name="Riordan S.M."/>
            <person name="Grimm M.C."/>
            <person name="Leong R.W."/>
            <person name="Tanaka M.M."/>
            <person name="Connor S."/>
            <person name="Zhang L."/>
        </authorList>
    </citation>
    <scope>NUCLEOTIDE SEQUENCE [LARGE SCALE GENOMIC DNA]</scope>
    <source>
        <strain evidence="6 9">P27CDO-S2</strain>
    </source>
</reference>
<reference evidence="7" key="1">
    <citation type="submission" date="2015-08" db="EMBL/GenBank/DDBJ databases">
        <title>Comparative genomics of the Campylobacter concisus group.</title>
        <authorList>
            <person name="Miller W.G."/>
            <person name="Yee E."/>
            <person name="Chapman M.H."/>
            <person name="Huynh S."/>
            <person name="Bono J.L."/>
            <person name="On S.L.W."/>
            <person name="St Leger J."/>
            <person name="Foster G."/>
            <person name="Parker C.T."/>
        </authorList>
    </citation>
    <scope>NUCLEOTIDE SEQUENCE [LARGE SCALE GENOMIC DNA]</scope>
    <source>
        <strain evidence="7">ATCC 33237</strain>
    </source>
</reference>
<evidence type="ECO:0000313" key="6">
    <source>
        <dbReference type="EMBL" id="QPH85619.1"/>
    </source>
</evidence>
<evidence type="ECO:0000313" key="9">
    <source>
        <dbReference type="Proteomes" id="UP000594513"/>
    </source>
</evidence>
<dbReference type="Proteomes" id="UP000195967">
    <property type="component" value="Unassembled WGS sequence"/>
</dbReference>
<proteinExistence type="predicted"/>
<gene>
    <name evidence="5" type="ORF">B9N62_08170</name>
    <name evidence="4" type="ORF">CCON33237_0156</name>
    <name evidence="6" type="ORF">CVT17_00865</name>
</gene>
<dbReference type="EMBL" id="CP049272">
    <property type="protein sequence ID" value="QPH85619.1"/>
    <property type="molecule type" value="Genomic_DNA"/>
</dbReference>
<evidence type="ECO:0000313" key="8">
    <source>
        <dbReference type="Proteomes" id="UP000195967"/>
    </source>
</evidence>
<dbReference type="NCBIfam" id="TIGR00638">
    <property type="entry name" value="Mop"/>
    <property type="match status" value="2"/>
</dbReference>
<sequence>MSISARNQLNVEITEVRTGAVNSLISAKLAGGEVLKATVTVDSEKGLDLKVGKKAIFLFKASSVIVSKDDSIKLSATNQIKGVVSEIKDGAVNAEVIIDVNGSKISAIITRESVSSLALKAGDKVTAIIKATQIIVGVK</sequence>
<accession>A0A0M3V1W6</accession>
<dbReference type="Proteomes" id="UP000066049">
    <property type="component" value="Chromosome"/>
</dbReference>
<dbReference type="RefSeq" id="WP_054195983.1">
    <property type="nucleotide sequence ID" value="NZ_CABMKQ010000024.1"/>
</dbReference>
<dbReference type="Gene3D" id="2.40.50.100">
    <property type="match status" value="2"/>
</dbReference>
<name>A0A0M3V1W6_9BACT</name>
<dbReference type="InterPro" id="IPR004606">
    <property type="entry name" value="Mop_domain"/>
</dbReference>
<evidence type="ECO:0000313" key="4">
    <source>
        <dbReference type="EMBL" id="ALF46878.1"/>
    </source>
</evidence>
<dbReference type="EMBL" id="CP012541">
    <property type="protein sequence ID" value="ALF46878.1"/>
    <property type="molecule type" value="Genomic_DNA"/>
</dbReference>
<dbReference type="InterPro" id="IPR051815">
    <property type="entry name" value="Molybdate_resp_trans_reg"/>
</dbReference>